<dbReference type="GO" id="GO:0008519">
    <property type="term" value="F:ammonium channel activity"/>
    <property type="evidence" value="ECO:0007669"/>
    <property type="project" value="InterPro"/>
</dbReference>
<keyword evidence="4 9" id="KW-0812">Transmembrane</keyword>
<dbReference type="AlphaFoldDB" id="A0A8H8A1G1"/>
<evidence type="ECO:0000259" key="10">
    <source>
        <dbReference type="Pfam" id="PF00909"/>
    </source>
</evidence>
<keyword evidence="5 9" id="KW-1133">Transmembrane helix</keyword>
<comment type="similarity">
    <text evidence="2">Belongs to the ammonia transporter channel (TC 1.A.11.2) family.</text>
</comment>
<dbReference type="Proteomes" id="UP000673691">
    <property type="component" value="Unassembled WGS sequence"/>
</dbReference>
<comment type="caution">
    <text evidence="11">The sequence shown here is derived from an EMBL/GenBank/DDBJ whole genome shotgun (WGS) entry which is preliminary data.</text>
</comment>
<feature type="domain" description="Ammonium transporter AmtB-like" evidence="10">
    <location>
        <begin position="23"/>
        <end position="74"/>
    </location>
</feature>
<dbReference type="EMBL" id="JAEFCI010001101">
    <property type="protein sequence ID" value="KAG5463127.1"/>
    <property type="molecule type" value="Genomic_DNA"/>
</dbReference>
<evidence type="ECO:0000256" key="3">
    <source>
        <dbReference type="ARBA" id="ARBA00022448"/>
    </source>
</evidence>
<organism evidence="11 12">
    <name type="scientific">Olpidium bornovanus</name>
    <dbReference type="NCBI Taxonomy" id="278681"/>
    <lineage>
        <taxon>Eukaryota</taxon>
        <taxon>Fungi</taxon>
        <taxon>Fungi incertae sedis</taxon>
        <taxon>Olpidiomycota</taxon>
        <taxon>Olpidiomycotina</taxon>
        <taxon>Olpidiomycetes</taxon>
        <taxon>Olpidiales</taxon>
        <taxon>Olpidiaceae</taxon>
        <taxon>Olpidium</taxon>
    </lineage>
</organism>
<keyword evidence="7" id="KW-0924">Ammonia transport</keyword>
<evidence type="ECO:0000256" key="7">
    <source>
        <dbReference type="ARBA" id="ARBA00023177"/>
    </source>
</evidence>
<dbReference type="InterPro" id="IPR029020">
    <property type="entry name" value="Ammonium/urea_transptr"/>
</dbReference>
<protein>
    <submittedName>
        <fullName evidence="11">Ammonium transporter family-domain-containing protein</fullName>
    </submittedName>
</protein>
<evidence type="ECO:0000313" key="11">
    <source>
        <dbReference type="EMBL" id="KAG5463127.1"/>
    </source>
</evidence>
<keyword evidence="6 9" id="KW-0472">Membrane</keyword>
<feature type="compositionally biased region" description="Basic and acidic residues" evidence="8">
    <location>
        <begin position="81"/>
        <end position="99"/>
    </location>
</feature>
<evidence type="ECO:0000256" key="2">
    <source>
        <dbReference type="ARBA" id="ARBA00005887"/>
    </source>
</evidence>
<dbReference type="GO" id="GO:0005886">
    <property type="term" value="C:plasma membrane"/>
    <property type="evidence" value="ECO:0007669"/>
    <property type="project" value="TreeGrafter"/>
</dbReference>
<dbReference type="InterPro" id="IPR024041">
    <property type="entry name" value="NH4_transpt_AmtB-like_dom"/>
</dbReference>
<evidence type="ECO:0000256" key="9">
    <source>
        <dbReference type="SAM" id="Phobius"/>
    </source>
</evidence>
<evidence type="ECO:0000256" key="8">
    <source>
        <dbReference type="SAM" id="MobiDB-lite"/>
    </source>
</evidence>
<sequence>MIVAESSAPHHTSPPAPRTRRQSLLWFGWFGFNGGSGLSADSRAAMVFIVTNLAASVAGCVWVLLDYRQHKKLSAAGEKLGRGERGMGRGERVGARPSDRGPPAARHAGFCSGAIAGLVVITPGSGFVSPWEAVVFGVTGAMCCNLAIRLKESWAWDDACDVFAVHGVGGITGNLLTGFFAKNSIAGLNGAVIAGGWVDGNWVQFADQLADSVAGFGYSFVITYAILWVMDRIPGLHLRATVEEEELGMDAAFIGELAYWHALNDATKAAAVEIARGGPPGGSRRESAADKAAAAAYEEKGPYP</sequence>
<evidence type="ECO:0000256" key="6">
    <source>
        <dbReference type="ARBA" id="ARBA00023136"/>
    </source>
</evidence>
<proteinExistence type="inferred from homology"/>
<accession>A0A8H8A1G1</accession>
<dbReference type="Gene3D" id="1.10.3430.10">
    <property type="entry name" value="Ammonium transporter AmtB like domains"/>
    <property type="match status" value="1"/>
</dbReference>
<keyword evidence="12" id="KW-1185">Reference proteome</keyword>
<evidence type="ECO:0000313" key="12">
    <source>
        <dbReference type="Proteomes" id="UP000673691"/>
    </source>
</evidence>
<feature type="region of interest" description="Disordered" evidence="8">
    <location>
        <begin position="277"/>
        <end position="304"/>
    </location>
</feature>
<feature type="region of interest" description="Disordered" evidence="8">
    <location>
        <begin position="81"/>
        <end position="103"/>
    </location>
</feature>
<evidence type="ECO:0000256" key="5">
    <source>
        <dbReference type="ARBA" id="ARBA00022989"/>
    </source>
</evidence>
<reference evidence="11 12" key="1">
    <citation type="journal article" name="Sci. Rep.">
        <title>Genome-scale phylogenetic analyses confirm Olpidium as the closest living zoosporic fungus to the non-flagellated, terrestrial fungi.</title>
        <authorList>
            <person name="Chang Y."/>
            <person name="Rochon D."/>
            <person name="Sekimoto S."/>
            <person name="Wang Y."/>
            <person name="Chovatia M."/>
            <person name="Sandor L."/>
            <person name="Salamov A."/>
            <person name="Grigoriev I.V."/>
            <person name="Stajich J.E."/>
            <person name="Spatafora J.W."/>
        </authorList>
    </citation>
    <scope>NUCLEOTIDE SEQUENCE [LARGE SCALE GENOMIC DNA]</scope>
    <source>
        <strain evidence="11">S191</strain>
    </source>
</reference>
<name>A0A8H8A1G1_9FUNG</name>
<feature type="domain" description="Ammonium transporter AmtB-like" evidence="10">
    <location>
        <begin position="109"/>
        <end position="259"/>
    </location>
</feature>
<dbReference type="Pfam" id="PF00909">
    <property type="entry name" value="Ammonium_transp"/>
    <property type="match status" value="2"/>
</dbReference>
<evidence type="ECO:0000256" key="4">
    <source>
        <dbReference type="ARBA" id="ARBA00022692"/>
    </source>
</evidence>
<dbReference type="PANTHER" id="PTHR43029">
    <property type="entry name" value="AMMONIUM TRANSPORTER MEP2"/>
    <property type="match status" value="1"/>
</dbReference>
<dbReference type="InterPro" id="IPR001905">
    <property type="entry name" value="Ammonium_transpt"/>
</dbReference>
<dbReference type="OrthoDB" id="534912at2759"/>
<gene>
    <name evidence="11" type="ORF">BJ554DRAFT_1583</name>
</gene>
<feature type="transmembrane region" description="Helical" evidence="9">
    <location>
        <begin position="44"/>
        <end position="65"/>
    </location>
</feature>
<dbReference type="SUPFAM" id="SSF111352">
    <property type="entry name" value="Ammonium transporter"/>
    <property type="match status" value="2"/>
</dbReference>
<comment type="subcellular location">
    <subcellularLocation>
        <location evidence="1">Membrane</location>
        <topology evidence="1">Multi-pass membrane protein</topology>
    </subcellularLocation>
</comment>
<keyword evidence="3" id="KW-0813">Transport</keyword>
<dbReference type="PANTHER" id="PTHR43029:SF10">
    <property type="entry name" value="AMMONIUM TRANSPORTER MEP2"/>
    <property type="match status" value="1"/>
</dbReference>
<evidence type="ECO:0000256" key="1">
    <source>
        <dbReference type="ARBA" id="ARBA00004141"/>
    </source>
</evidence>